<organism evidence="2 3">
    <name type="scientific">Enterococcus phoeniculicola ATCC BAA-412</name>
    <dbReference type="NCBI Taxonomy" id="1158610"/>
    <lineage>
        <taxon>Bacteria</taxon>
        <taxon>Bacillati</taxon>
        <taxon>Bacillota</taxon>
        <taxon>Bacilli</taxon>
        <taxon>Lactobacillales</taxon>
        <taxon>Enterococcaceae</taxon>
        <taxon>Enterococcus</taxon>
    </lineage>
</organism>
<accession>R3TRZ8</accession>
<dbReference type="CDD" id="cd04301">
    <property type="entry name" value="NAT_SF"/>
    <property type="match status" value="1"/>
</dbReference>
<dbReference type="SUPFAM" id="SSF55729">
    <property type="entry name" value="Acyl-CoA N-acyltransferases (Nat)"/>
    <property type="match status" value="1"/>
</dbReference>
<dbReference type="RefSeq" id="WP_010768557.1">
    <property type="nucleotide sequence ID" value="NZ_ASWE01000002.1"/>
</dbReference>
<dbReference type="STRING" id="154621.RV11_GL001071"/>
<gene>
    <name evidence="2" type="ORF">UC3_01894</name>
</gene>
<reference evidence="2 3" key="1">
    <citation type="submission" date="2013-02" db="EMBL/GenBank/DDBJ databases">
        <title>The Genome Sequence of Enterococcus phoeniculicola BAA-412.</title>
        <authorList>
            <consortium name="The Broad Institute Genome Sequencing Platform"/>
            <consortium name="The Broad Institute Genome Sequencing Center for Infectious Disease"/>
            <person name="Earl A.M."/>
            <person name="Gilmore M.S."/>
            <person name="Lebreton F."/>
            <person name="Walker B."/>
            <person name="Young S.K."/>
            <person name="Zeng Q."/>
            <person name="Gargeya S."/>
            <person name="Fitzgerald M."/>
            <person name="Haas B."/>
            <person name="Abouelleil A."/>
            <person name="Alvarado L."/>
            <person name="Arachchi H.M."/>
            <person name="Berlin A.M."/>
            <person name="Chapman S.B."/>
            <person name="Dewar J."/>
            <person name="Goldberg J."/>
            <person name="Griggs A."/>
            <person name="Gujja S."/>
            <person name="Hansen M."/>
            <person name="Howarth C."/>
            <person name="Imamovic A."/>
            <person name="Larimer J."/>
            <person name="McCowan C."/>
            <person name="Murphy C."/>
            <person name="Neiman D."/>
            <person name="Pearson M."/>
            <person name="Priest M."/>
            <person name="Roberts A."/>
            <person name="Saif S."/>
            <person name="Shea T."/>
            <person name="Sisk P."/>
            <person name="Sykes S."/>
            <person name="Wortman J."/>
            <person name="Nusbaum C."/>
            <person name="Birren B."/>
        </authorList>
    </citation>
    <scope>NUCLEOTIDE SEQUENCE [LARGE SCALE GENOMIC DNA]</scope>
    <source>
        <strain evidence="2 3">ATCC BAA-412</strain>
    </source>
</reference>
<sequence>MKNLTIRRVDTCIEKINEAAQWFSEKWGVPVDAYKESMADSLDIDQVIPKWYVVLNDNEEIVAGSGVIENDFHDRPDLAPNLCAVYVEPAYRNKKIAKDLLAFVCKDMKKLGIESLYLVTDHKGLYENYGWSFLTMVQDQEGATRMYTIDL</sequence>
<evidence type="ECO:0000313" key="2">
    <source>
        <dbReference type="EMBL" id="EOL43913.1"/>
    </source>
</evidence>
<keyword evidence="3" id="KW-1185">Reference proteome</keyword>
<dbReference type="PROSITE" id="PS51186">
    <property type="entry name" value="GNAT"/>
    <property type="match status" value="1"/>
</dbReference>
<dbReference type="GO" id="GO:0016747">
    <property type="term" value="F:acyltransferase activity, transferring groups other than amino-acyl groups"/>
    <property type="evidence" value="ECO:0007669"/>
    <property type="project" value="InterPro"/>
</dbReference>
<dbReference type="Gene3D" id="3.40.630.30">
    <property type="match status" value="1"/>
</dbReference>
<dbReference type="eggNOG" id="COG0456">
    <property type="taxonomic scope" value="Bacteria"/>
</dbReference>
<dbReference type="Proteomes" id="UP000013785">
    <property type="component" value="Unassembled WGS sequence"/>
</dbReference>
<dbReference type="EMBL" id="AJAT01000015">
    <property type="protein sequence ID" value="EOL43913.1"/>
    <property type="molecule type" value="Genomic_DNA"/>
</dbReference>
<dbReference type="InterPro" id="IPR016181">
    <property type="entry name" value="Acyl_CoA_acyltransferase"/>
</dbReference>
<dbReference type="AlphaFoldDB" id="R3TRZ8"/>
<proteinExistence type="predicted"/>
<dbReference type="Pfam" id="PF13527">
    <property type="entry name" value="Acetyltransf_9"/>
    <property type="match status" value="1"/>
</dbReference>
<feature type="domain" description="N-acetyltransferase" evidence="1">
    <location>
        <begin position="4"/>
        <end position="151"/>
    </location>
</feature>
<dbReference type="HOGENOM" id="CLU_117112_1_0_9"/>
<protein>
    <recommendedName>
        <fullName evidence="1">N-acetyltransferase domain-containing protein</fullName>
    </recommendedName>
</protein>
<dbReference type="PATRIC" id="fig|1158610.3.peg.1888"/>
<dbReference type="InterPro" id="IPR000182">
    <property type="entry name" value="GNAT_dom"/>
</dbReference>
<evidence type="ECO:0000259" key="1">
    <source>
        <dbReference type="PROSITE" id="PS51186"/>
    </source>
</evidence>
<evidence type="ECO:0000313" key="3">
    <source>
        <dbReference type="Proteomes" id="UP000013785"/>
    </source>
</evidence>
<name>R3TRZ8_9ENTE</name>
<comment type="caution">
    <text evidence="2">The sequence shown here is derived from an EMBL/GenBank/DDBJ whole genome shotgun (WGS) entry which is preliminary data.</text>
</comment>